<dbReference type="PANTHER" id="PTHR10655:SF63">
    <property type="entry name" value="PHOSPHOLIPASE_CARBOXYLESTERASE_THIOESTERASE DOMAIN-CONTAINING PROTEIN"/>
    <property type="match status" value="1"/>
</dbReference>
<dbReference type="GO" id="GO:0008474">
    <property type="term" value="F:palmitoyl-(protein) hydrolase activity"/>
    <property type="evidence" value="ECO:0007669"/>
    <property type="project" value="TreeGrafter"/>
</dbReference>
<dbReference type="Proteomes" id="UP000007322">
    <property type="component" value="Chromosome 6"/>
</dbReference>
<keyword evidence="4" id="KW-1185">Reference proteome</keyword>
<sequence>MSTTAAPARDLPVITIPPSPPHPHTHTIIFLHGRGDNIKSFSRALRKWHSSRGTTLFDTFPTLRWVFPQAPMRQVASTANLPRPHIFPQWFDLWTAQDFSEREEVQVEGLRESVPLIRDMIAREAAQLGGRWDRVILAGISMGGATSVHTLFNLDIPAEGGGRLAALLAFCARCPFAGRSLQGMREVLALPGSPPAGENGVLRRTPVLLEHSADDPLVLIDNGRRLRDTLKGFGAQVEWREYITGGHWFQEPEGIDDAIEFLQKFVFGPNAGEQTRAAADSVAMDLS</sequence>
<dbReference type="SUPFAM" id="SSF53474">
    <property type="entry name" value="alpha/beta-Hydrolases"/>
    <property type="match status" value="1"/>
</dbReference>
<comment type="similarity">
    <text evidence="1">Belongs to the AB hydrolase superfamily. AB hydrolase 2 family.</text>
</comment>
<dbReference type="EMBL" id="CP003007">
    <property type="protein sequence ID" value="AEO61031.1"/>
    <property type="molecule type" value="Genomic_DNA"/>
</dbReference>
<organism evidence="3 4">
    <name type="scientific">Thermothelomyces thermophilus (strain ATCC 42464 / BCRC 31852 / DSM 1799)</name>
    <name type="common">Sporotrichum thermophile</name>
    <dbReference type="NCBI Taxonomy" id="573729"/>
    <lineage>
        <taxon>Eukaryota</taxon>
        <taxon>Fungi</taxon>
        <taxon>Dikarya</taxon>
        <taxon>Ascomycota</taxon>
        <taxon>Pezizomycotina</taxon>
        <taxon>Sordariomycetes</taxon>
        <taxon>Sordariomycetidae</taxon>
        <taxon>Sordariales</taxon>
        <taxon>Chaetomiaceae</taxon>
        <taxon>Thermothelomyces</taxon>
    </lineage>
</organism>
<dbReference type="OrthoDB" id="2418081at2759"/>
<dbReference type="eggNOG" id="KOG2112">
    <property type="taxonomic scope" value="Eukaryota"/>
</dbReference>
<dbReference type="Pfam" id="PF02230">
    <property type="entry name" value="Abhydrolase_2"/>
    <property type="match status" value="1"/>
</dbReference>
<dbReference type="GeneID" id="11514491"/>
<dbReference type="RefSeq" id="XP_003666276.1">
    <property type="nucleotide sequence ID" value="XM_003666228.1"/>
</dbReference>
<accession>G2QM51</accession>
<evidence type="ECO:0000313" key="3">
    <source>
        <dbReference type="EMBL" id="AEO61031.1"/>
    </source>
</evidence>
<dbReference type="InterPro" id="IPR003140">
    <property type="entry name" value="PLipase/COase/thioEstase"/>
</dbReference>
<name>G2QM51_THET4</name>
<evidence type="ECO:0000256" key="1">
    <source>
        <dbReference type="ARBA" id="ARBA00006499"/>
    </source>
</evidence>
<dbReference type="PANTHER" id="PTHR10655">
    <property type="entry name" value="LYSOPHOSPHOLIPASE-RELATED"/>
    <property type="match status" value="1"/>
</dbReference>
<protein>
    <recommendedName>
        <fullName evidence="2">Phospholipase/carboxylesterase/thioesterase domain-containing protein</fullName>
    </recommendedName>
</protein>
<dbReference type="Gene3D" id="3.40.50.1820">
    <property type="entry name" value="alpha/beta hydrolase"/>
    <property type="match status" value="1"/>
</dbReference>
<dbReference type="HOGENOM" id="CLU_049413_2_0_1"/>
<evidence type="ECO:0000259" key="2">
    <source>
        <dbReference type="Pfam" id="PF02230"/>
    </source>
</evidence>
<dbReference type="InParanoid" id="G2QM51"/>
<dbReference type="InterPro" id="IPR050565">
    <property type="entry name" value="LYPA1-2/EST-like"/>
</dbReference>
<dbReference type="GO" id="GO:0005737">
    <property type="term" value="C:cytoplasm"/>
    <property type="evidence" value="ECO:0007669"/>
    <property type="project" value="TreeGrafter"/>
</dbReference>
<dbReference type="GO" id="GO:0052689">
    <property type="term" value="F:carboxylic ester hydrolase activity"/>
    <property type="evidence" value="ECO:0007669"/>
    <property type="project" value="TreeGrafter"/>
</dbReference>
<evidence type="ECO:0000313" key="4">
    <source>
        <dbReference type="Proteomes" id="UP000007322"/>
    </source>
</evidence>
<proteinExistence type="inferred from homology"/>
<dbReference type="AlphaFoldDB" id="G2QM51"/>
<dbReference type="OMA" id="WFDVWNV"/>
<dbReference type="VEuPathDB" id="FungiDB:MYCTH_2310800"/>
<reference evidence="3 4" key="1">
    <citation type="journal article" date="2011" name="Nat. Biotechnol.">
        <title>Comparative genomic analysis of the thermophilic biomass-degrading fungi Myceliophthora thermophila and Thielavia terrestris.</title>
        <authorList>
            <person name="Berka R.M."/>
            <person name="Grigoriev I.V."/>
            <person name="Otillar R."/>
            <person name="Salamov A."/>
            <person name="Grimwood J."/>
            <person name="Reid I."/>
            <person name="Ishmael N."/>
            <person name="John T."/>
            <person name="Darmond C."/>
            <person name="Moisan M.-C."/>
            <person name="Henrissat B."/>
            <person name="Coutinho P.M."/>
            <person name="Lombard V."/>
            <person name="Natvig D.O."/>
            <person name="Lindquist E."/>
            <person name="Schmutz J."/>
            <person name="Lucas S."/>
            <person name="Harris P."/>
            <person name="Powlowski J."/>
            <person name="Bellemare A."/>
            <person name="Taylor D."/>
            <person name="Butler G."/>
            <person name="de Vries R.P."/>
            <person name="Allijn I.E."/>
            <person name="van den Brink J."/>
            <person name="Ushinsky S."/>
            <person name="Storms R."/>
            <person name="Powell A.J."/>
            <person name="Paulsen I.T."/>
            <person name="Elbourne L.D.H."/>
            <person name="Baker S.E."/>
            <person name="Magnuson J."/>
            <person name="LaBoissiere S."/>
            <person name="Clutterbuck A.J."/>
            <person name="Martinez D."/>
            <person name="Wogulis M."/>
            <person name="de Leon A.L."/>
            <person name="Rey M.W."/>
            <person name="Tsang A."/>
        </authorList>
    </citation>
    <scope>NUCLEOTIDE SEQUENCE [LARGE SCALE GENOMIC DNA]</scope>
    <source>
        <strain evidence="4">ATCC 42464 / BCRC 31852 / DSM 1799</strain>
    </source>
</reference>
<gene>
    <name evidence="3" type="ORF">MYCTH_2310800</name>
</gene>
<feature type="domain" description="Phospholipase/carboxylesterase/thioesterase" evidence="2">
    <location>
        <begin position="19"/>
        <end position="264"/>
    </location>
</feature>
<dbReference type="KEGG" id="mtm:MYCTH_2310800"/>
<dbReference type="InterPro" id="IPR029058">
    <property type="entry name" value="AB_hydrolase_fold"/>
</dbReference>